<dbReference type="Proteomes" id="UP001497480">
    <property type="component" value="Unassembled WGS sequence"/>
</dbReference>
<protein>
    <submittedName>
        <fullName evidence="1">Uncharacterized protein</fullName>
    </submittedName>
</protein>
<sequence>MIKRVNLCYKSTAVACAPRPTGVACAPRRTGVACAPRPTGVTYAPRRTGVACAPRPTGVACAPRRTGVACAPRPTGVACAPRPTGVACAPRRTGVAYAPRPTGVAWPDMSHVPWPDNFSIKDSSFHISITNYGHTHVQIIHVMARNKRPHQCLVYSQQFDMKQMHGNCFHIKQHSKPSIHSRDVKYIGFSNVYISFTSWFIVFPFRHELNEFVRMVSLLSLLFLVYEMCKWF</sequence>
<dbReference type="AlphaFoldDB" id="A0AAV1Y6I5"/>
<comment type="caution">
    <text evidence="1">The sequence shown here is derived from an EMBL/GenBank/DDBJ whole genome shotgun (WGS) entry which is preliminary data.</text>
</comment>
<keyword evidence="2" id="KW-1185">Reference proteome</keyword>
<accession>A0AAV1Y6I5</accession>
<evidence type="ECO:0000313" key="2">
    <source>
        <dbReference type="Proteomes" id="UP001497480"/>
    </source>
</evidence>
<organism evidence="1 2">
    <name type="scientific">Lupinus luteus</name>
    <name type="common">European yellow lupine</name>
    <dbReference type="NCBI Taxonomy" id="3873"/>
    <lineage>
        <taxon>Eukaryota</taxon>
        <taxon>Viridiplantae</taxon>
        <taxon>Streptophyta</taxon>
        <taxon>Embryophyta</taxon>
        <taxon>Tracheophyta</taxon>
        <taxon>Spermatophyta</taxon>
        <taxon>Magnoliopsida</taxon>
        <taxon>eudicotyledons</taxon>
        <taxon>Gunneridae</taxon>
        <taxon>Pentapetalae</taxon>
        <taxon>rosids</taxon>
        <taxon>fabids</taxon>
        <taxon>Fabales</taxon>
        <taxon>Fabaceae</taxon>
        <taxon>Papilionoideae</taxon>
        <taxon>50 kb inversion clade</taxon>
        <taxon>genistoids sensu lato</taxon>
        <taxon>core genistoids</taxon>
        <taxon>Genisteae</taxon>
        <taxon>Lupinus</taxon>
    </lineage>
</organism>
<name>A0AAV1Y6I5_LUPLU</name>
<reference evidence="1 2" key="1">
    <citation type="submission" date="2024-03" db="EMBL/GenBank/DDBJ databases">
        <authorList>
            <person name="Martinez-Hernandez J."/>
        </authorList>
    </citation>
    <scope>NUCLEOTIDE SEQUENCE [LARGE SCALE GENOMIC DNA]</scope>
</reference>
<evidence type="ECO:0000313" key="1">
    <source>
        <dbReference type="EMBL" id="CAL0329617.1"/>
    </source>
</evidence>
<proteinExistence type="predicted"/>
<gene>
    <name evidence="1" type="ORF">LLUT_LOCUS30677</name>
</gene>
<dbReference type="EMBL" id="CAXHTB010000022">
    <property type="protein sequence ID" value="CAL0329617.1"/>
    <property type="molecule type" value="Genomic_DNA"/>
</dbReference>